<dbReference type="Proteomes" id="UP001219525">
    <property type="component" value="Unassembled WGS sequence"/>
</dbReference>
<sequence length="154" mass="18237">LVLHESSSCDVCLEGYTWLTPENTPHAIPCGHVFCKSCLESVEPANCPLCRRPYLRDRIKKLHVDRPDADEERDWLQRVVLAFDAETEERDHLTTDLEEWFRERSEDDHSTLRKAWAAFNAYNKLNSKRRQDKQIIKQHQLLLRQQSEESDYAR</sequence>
<accession>A0AAD7E2Y6</accession>
<keyword evidence="2 4" id="KW-0863">Zinc-finger</keyword>
<dbReference type="Pfam" id="PF14634">
    <property type="entry name" value="zf-RING_5"/>
    <property type="match status" value="1"/>
</dbReference>
<dbReference type="InterPro" id="IPR001841">
    <property type="entry name" value="Znf_RING"/>
</dbReference>
<organism evidence="6 7">
    <name type="scientific">Mycena pura</name>
    <dbReference type="NCBI Taxonomy" id="153505"/>
    <lineage>
        <taxon>Eukaryota</taxon>
        <taxon>Fungi</taxon>
        <taxon>Dikarya</taxon>
        <taxon>Basidiomycota</taxon>
        <taxon>Agaricomycotina</taxon>
        <taxon>Agaricomycetes</taxon>
        <taxon>Agaricomycetidae</taxon>
        <taxon>Agaricales</taxon>
        <taxon>Marasmiineae</taxon>
        <taxon>Mycenaceae</taxon>
        <taxon>Mycena</taxon>
    </lineage>
</organism>
<evidence type="ECO:0000256" key="1">
    <source>
        <dbReference type="ARBA" id="ARBA00022723"/>
    </source>
</evidence>
<comment type="caution">
    <text evidence="6">The sequence shown here is derived from an EMBL/GenBank/DDBJ whole genome shotgun (WGS) entry which is preliminary data.</text>
</comment>
<dbReference type="PROSITE" id="PS50089">
    <property type="entry name" value="ZF_RING_2"/>
    <property type="match status" value="1"/>
</dbReference>
<protein>
    <recommendedName>
        <fullName evidence="5">RING-type domain-containing protein</fullName>
    </recommendedName>
</protein>
<dbReference type="EMBL" id="JARJCW010000004">
    <property type="protein sequence ID" value="KAJ7225705.1"/>
    <property type="molecule type" value="Genomic_DNA"/>
</dbReference>
<feature type="non-terminal residue" evidence="6">
    <location>
        <position position="154"/>
    </location>
</feature>
<dbReference type="SUPFAM" id="SSF57850">
    <property type="entry name" value="RING/U-box"/>
    <property type="match status" value="1"/>
</dbReference>
<evidence type="ECO:0000256" key="2">
    <source>
        <dbReference type="ARBA" id="ARBA00022771"/>
    </source>
</evidence>
<evidence type="ECO:0000256" key="4">
    <source>
        <dbReference type="PROSITE-ProRule" id="PRU00175"/>
    </source>
</evidence>
<dbReference type="SMART" id="SM00184">
    <property type="entry name" value="RING"/>
    <property type="match status" value="1"/>
</dbReference>
<evidence type="ECO:0000259" key="5">
    <source>
        <dbReference type="PROSITE" id="PS50089"/>
    </source>
</evidence>
<dbReference type="InterPro" id="IPR013083">
    <property type="entry name" value="Znf_RING/FYVE/PHD"/>
</dbReference>
<name>A0AAD7E2Y6_9AGAR</name>
<reference evidence="6" key="1">
    <citation type="submission" date="2023-03" db="EMBL/GenBank/DDBJ databases">
        <title>Massive genome expansion in bonnet fungi (Mycena s.s.) driven by repeated elements and novel gene families across ecological guilds.</title>
        <authorList>
            <consortium name="Lawrence Berkeley National Laboratory"/>
            <person name="Harder C.B."/>
            <person name="Miyauchi S."/>
            <person name="Viragh M."/>
            <person name="Kuo A."/>
            <person name="Thoen E."/>
            <person name="Andreopoulos B."/>
            <person name="Lu D."/>
            <person name="Skrede I."/>
            <person name="Drula E."/>
            <person name="Henrissat B."/>
            <person name="Morin E."/>
            <person name="Kohler A."/>
            <person name="Barry K."/>
            <person name="LaButti K."/>
            <person name="Morin E."/>
            <person name="Salamov A."/>
            <person name="Lipzen A."/>
            <person name="Mereny Z."/>
            <person name="Hegedus B."/>
            <person name="Baldrian P."/>
            <person name="Stursova M."/>
            <person name="Weitz H."/>
            <person name="Taylor A."/>
            <person name="Grigoriev I.V."/>
            <person name="Nagy L.G."/>
            <person name="Martin F."/>
            <person name="Kauserud H."/>
        </authorList>
    </citation>
    <scope>NUCLEOTIDE SEQUENCE</scope>
    <source>
        <strain evidence="6">9144</strain>
    </source>
</reference>
<gene>
    <name evidence="6" type="ORF">GGX14DRAFT_640470</name>
</gene>
<dbReference type="GO" id="GO:0008270">
    <property type="term" value="F:zinc ion binding"/>
    <property type="evidence" value="ECO:0007669"/>
    <property type="project" value="UniProtKB-KW"/>
</dbReference>
<evidence type="ECO:0000256" key="3">
    <source>
        <dbReference type="ARBA" id="ARBA00022833"/>
    </source>
</evidence>
<proteinExistence type="predicted"/>
<keyword evidence="3" id="KW-0862">Zinc</keyword>
<feature type="non-terminal residue" evidence="6">
    <location>
        <position position="1"/>
    </location>
</feature>
<dbReference type="Gene3D" id="3.30.40.10">
    <property type="entry name" value="Zinc/RING finger domain, C3HC4 (zinc finger)"/>
    <property type="match status" value="1"/>
</dbReference>
<keyword evidence="1" id="KW-0479">Metal-binding</keyword>
<dbReference type="InterPro" id="IPR017907">
    <property type="entry name" value="Znf_RING_CS"/>
</dbReference>
<feature type="domain" description="RING-type" evidence="5">
    <location>
        <begin position="9"/>
        <end position="51"/>
    </location>
</feature>
<evidence type="ECO:0000313" key="6">
    <source>
        <dbReference type="EMBL" id="KAJ7225705.1"/>
    </source>
</evidence>
<keyword evidence="7" id="KW-1185">Reference proteome</keyword>
<dbReference type="PROSITE" id="PS00518">
    <property type="entry name" value="ZF_RING_1"/>
    <property type="match status" value="1"/>
</dbReference>
<dbReference type="AlphaFoldDB" id="A0AAD7E2Y6"/>
<evidence type="ECO:0000313" key="7">
    <source>
        <dbReference type="Proteomes" id="UP001219525"/>
    </source>
</evidence>